<keyword evidence="3" id="KW-1185">Reference proteome</keyword>
<gene>
    <name evidence="2" type="ORF">Mgrana_01431</name>
</gene>
<proteinExistence type="predicted"/>
<organism evidence="2 3">
    <name type="scientific">Meiothermus granaticius NBRC 107808</name>
    <dbReference type="NCBI Taxonomy" id="1227551"/>
    <lineage>
        <taxon>Bacteria</taxon>
        <taxon>Thermotogati</taxon>
        <taxon>Deinococcota</taxon>
        <taxon>Deinococci</taxon>
        <taxon>Thermales</taxon>
        <taxon>Thermaceae</taxon>
        <taxon>Meiothermus</taxon>
    </lineage>
</organism>
<comment type="caution">
    <text evidence="2">The sequence shown here is derived from an EMBL/GenBank/DDBJ whole genome shotgun (WGS) entry which is preliminary data.</text>
</comment>
<feature type="transmembrane region" description="Helical" evidence="1">
    <location>
        <begin position="7"/>
        <end position="28"/>
    </location>
</feature>
<evidence type="ECO:0000313" key="2">
    <source>
        <dbReference type="EMBL" id="RIH92654.1"/>
    </source>
</evidence>
<keyword evidence="1" id="KW-0812">Transmembrane</keyword>
<accession>A0A399F7K7</accession>
<reference evidence="2 3" key="1">
    <citation type="submission" date="2018-08" db="EMBL/GenBank/DDBJ databases">
        <title>Meiothermus granaticius genome AF-68 sequencing project.</title>
        <authorList>
            <person name="Da Costa M.S."/>
            <person name="Albuquerque L."/>
            <person name="Raposo P."/>
            <person name="Froufe H.J.C."/>
            <person name="Barroso C.S."/>
            <person name="Egas C."/>
        </authorList>
    </citation>
    <scope>NUCLEOTIDE SEQUENCE [LARGE SCALE GENOMIC DNA]</scope>
    <source>
        <strain evidence="2 3">AF-68</strain>
    </source>
</reference>
<dbReference type="Proteomes" id="UP000266178">
    <property type="component" value="Unassembled WGS sequence"/>
</dbReference>
<name>A0A399F7K7_9DEIN</name>
<keyword evidence="1" id="KW-0472">Membrane</keyword>
<sequence length="78" mass="8391">MKPFWKILGGIALVGVSVTTAILALAGWLRLIQTAPAQSWLVFALGLLLSTAAALWGVWMLIGVFRDKEESHPASSKD</sequence>
<dbReference type="RefSeq" id="WP_240631280.1">
    <property type="nucleotide sequence ID" value="NZ_BJXM01000012.1"/>
</dbReference>
<protein>
    <submittedName>
        <fullName evidence="2">Uncharacterized protein</fullName>
    </submittedName>
</protein>
<feature type="transmembrane region" description="Helical" evidence="1">
    <location>
        <begin position="40"/>
        <end position="62"/>
    </location>
</feature>
<dbReference type="EMBL" id="QWLB01000016">
    <property type="protein sequence ID" value="RIH92654.1"/>
    <property type="molecule type" value="Genomic_DNA"/>
</dbReference>
<evidence type="ECO:0000256" key="1">
    <source>
        <dbReference type="SAM" id="Phobius"/>
    </source>
</evidence>
<evidence type="ECO:0000313" key="3">
    <source>
        <dbReference type="Proteomes" id="UP000266178"/>
    </source>
</evidence>
<dbReference type="AlphaFoldDB" id="A0A399F7K7"/>
<keyword evidence="1" id="KW-1133">Transmembrane helix</keyword>